<keyword evidence="3" id="KW-1185">Reference proteome</keyword>
<dbReference type="Proteomes" id="UP000683000">
    <property type="component" value="Unassembled WGS sequence"/>
</dbReference>
<name>A0A8I3ADW1_9AGAM</name>
<comment type="caution">
    <text evidence="2">The sequence shown here is derived from an EMBL/GenBank/DDBJ whole genome shotgun (WGS) entry which is preliminary data.</text>
</comment>
<dbReference type="AlphaFoldDB" id="A0A8I3ADW1"/>
<keyword evidence="1" id="KW-0812">Transmembrane</keyword>
<organism evidence="2 3">
    <name type="scientific">Boletus reticuloceps</name>
    <dbReference type="NCBI Taxonomy" id="495285"/>
    <lineage>
        <taxon>Eukaryota</taxon>
        <taxon>Fungi</taxon>
        <taxon>Dikarya</taxon>
        <taxon>Basidiomycota</taxon>
        <taxon>Agaricomycotina</taxon>
        <taxon>Agaricomycetes</taxon>
        <taxon>Agaricomycetidae</taxon>
        <taxon>Boletales</taxon>
        <taxon>Boletineae</taxon>
        <taxon>Boletaceae</taxon>
        <taxon>Boletoideae</taxon>
        <taxon>Boletus</taxon>
    </lineage>
</organism>
<evidence type="ECO:0000313" key="2">
    <source>
        <dbReference type="EMBL" id="KAG6381946.1"/>
    </source>
</evidence>
<protein>
    <submittedName>
        <fullName evidence="2">Uncharacterized protein</fullName>
    </submittedName>
</protein>
<evidence type="ECO:0000256" key="1">
    <source>
        <dbReference type="SAM" id="Phobius"/>
    </source>
</evidence>
<gene>
    <name evidence="2" type="ORF">JVT61DRAFT_570</name>
</gene>
<dbReference type="EMBL" id="JAGFBS010000001">
    <property type="protein sequence ID" value="KAG6381946.1"/>
    <property type="molecule type" value="Genomic_DNA"/>
</dbReference>
<feature type="transmembrane region" description="Helical" evidence="1">
    <location>
        <begin position="29"/>
        <end position="53"/>
    </location>
</feature>
<keyword evidence="1" id="KW-1133">Transmembrane helix</keyword>
<keyword evidence="1" id="KW-0472">Membrane</keyword>
<accession>A0A8I3ADW1</accession>
<evidence type="ECO:0000313" key="3">
    <source>
        <dbReference type="Proteomes" id="UP000683000"/>
    </source>
</evidence>
<proteinExistence type="predicted"/>
<sequence length="94" mass="10029">MCFGLMGVLSVQCFIYFTKFPNDRTWIRVLVAVVLLLETLVTVFALHGFWVGVTDHGSDLSSIVAAGVGGKELSPDPLWSFVALSPLTGIGGVS</sequence>
<reference evidence="2" key="1">
    <citation type="submission" date="2021-03" db="EMBL/GenBank/DDBJ databases">
        <title>Evolutionary innovations through gain and loss of genes in the ectomycorrhizal Boletales.</title>
        <authorList>
            <person name="Wu G."/>
            <person name="Miyauchi S."/>
            <person name="Morin E."/>
            <person name="Yang Z.-L."/>
            <person name="Xu J."/>
            <person name="Martin F.M."/>
        </authorList>
    </citation>
    <scope>NUCLEOTIDE SEQUENCE</scope>
    <source>
        <strain evidence="2">BR01</strain>
    </source>
</reference>
<dbReference type="OrthoDB" id="2681808at2759"/>